<sequence length="255" mass="30365">MIRKRQWHVRSKWKRHLGLIGQRKLRRHIPPTSLLSRKTLRAYLKRYSVVYVKPVYGSFGNHIMKLSRNVRGRGYVVRREQRVQAVPVKRVERVVFRHARSRAFLIQKGIPLLHLGGHPVDYRLMLLKPFRDWRIMGVMGKVASGARIVTNYNHGGRAIRFRESLRRAGFTAKQIDAVYAEMRRVGLLAARQFGSRHKHCRRLGIDFAIDTNRRVWIIEVNTNPFYELFRHHEDRSLYRRIHKIMRHIGKSQLNR</sequence>
<dbReference type="SUPFAM" id="SSF56059">
    <property type="entry name" value="Glutathione synthetase ATP-binding domain-like"/>
    <property type="match status" value="1"/>
</dbReference>
<reference evidence="2" key="1">
    <citation type="submission" date="2011-06" db="EMBL/GenBank/DDBJ databases">
        <title>Complete genome sequence of Paenibacillus mucilaginosus KNP414.</title>
        <authorList>
            <person name="Wang J."/>
            <person name="Hu S."/>
            <person name="Hu X."/>
            <person name="Zhang B."/>
            <person name="Dong D."/>
            <person name="Zhang S."/>
            <person name="Zhao K."/>
            <person name="Wu D."/>
        </authorList>
    </citation>
    <scope>NUCLEOTIDE SEQUENCE [LARGE SCALE GENOMIC DNA]</scope>
    <source>
        <strain evidence="2">KNP414</strain>
    </source>
</reference>
<dbReference type="Proteomes" id="UP000006620">
    <property type="component" value="Chromosome"/>
</dbReference>
<dbReference type="KEGG" id="pms:KNP414_05324"/>
<dbReference type="AlphaFoldDB" id="F8FE89"/>
<organism evidence="1 2">
    <name type="scientific">Paenibacillus mucilaginosus (strain KNP414)</name>
    <dbReference type="NCBI Taxonomy" id="1036673"/>
    <lineage>
        <taxon>Bacteria</taxon>
        <taxon>Bacillati</taxon>
        <taxon>Bacillota</taxon>
        <taxon>Bacilli</taxon>
        <taxon>Bacillales</taxon>
        <taxon>Paenibacillaceae</taxon>
        <taxon>Paenibacillus</taxon>
    </lineage>
</organism>
<dbReference type="PATRIC" id="fig|1036673.3.peg.4934"/>
<dbReference type="InterPro" id="IPR026838">
    <property type="entry name" value="YheC/D"/>
</dbReference>
<evidence type="ECO:0000313" key="2">
    <source>
        <dbReference type="Proteomes" id="UP000006620"/>
    </source>
</evidence>
<dbReference type="EMBL" id="CP002869">
    <property type="protein sequence ID" value="AEI43848.1"/>
    <property type="molecule type" value="Genomic_DNA"/>
</dbReference>
<accession>F8FE89</accession>
<dbReference type="Gene3D" id="3.30.470.20">
    <property type="entry name" value="ATP-grasp fold, B domain"/>
    <property type="match status" value="1"/>
</dbReference>
<dbReference type="Pfam" id="PF14398">
    <property type="entry name" value="ATPgrasp_YheCD"/>
    <property type="match status" value="1"/>
</dbReference>
<proteinExistence type="predicted"/>
<evidence type="ECO:0000313" key="1">
    <source>
        <dbReference type="EMBL" id="AEI43848.1"/>
    </source>
</evidence>
<gene>
    <name evidence="1" type="ordered locus">KNP414_05324</name>
</gene>
<reference evidence="1 2" key="2">
    <citation type="journal article" date="2013" name="Genome Announc.">
        <title>Genome Sequence of Growth-Improving Paenibacillus mucilaginosus Strain KNP414.</title>
        <authorList>
            <person name="Lu J.J."/>
            <person name="Wang J.F."/>
            <person name="Hu X.F."/>
        </authorList>
    </citation>
    <scope>NUCLEOTIDE SEQUENCE [LARGE SCALE GENOMIC DNA]</scope>
    <source>
        <strain evidence="1 2">KNP414</strain>
    </source>
</reference>
<protein>
    <recommendedName>
        <fullName evidence="3">ATP-grasp domain-containing protein</fullName>
    </recommendedName>
</protein>
<dbReference type="RefSeq" id="WP_013919001.1">
    <property type="nucleotide sequence ID" value="NC_015690.1"/>
</dbReference>
<evidence type="ECO:0008006" key="3">
    <source>
        <dbReference type="Google" id="ProtNLM"/>
    </source>
</evidence>
<dbReference type="HOGENOM" id="CLU_044334_2_0_9"/>
<name>F8FE89_PAEMK</name>